<reference evidence="2" key="1">
    <citation type="submission" date="2020-04" db="EMBL/GenBank/DDBJ databases">
        <authorList>
            <person name="Chiriac C."/>
            <person name="Salcher M."/>
            <person name="Ghai R."/>
            <person name="Kavagutti S V."/>
        </authorList>
    </citation>
    <scope>NUCLEOTIDE SEQUENCE</scope>
</reference>
<feature type="region of interest" description="Disordered" evidence="1">
    <location>
        <begin position="130"/>
        <end position="159"/>
    </location>
</feature>
<proteinExistence type="predicted"/>
<evidence type="ECO:0000256" key="1">
    <source>
        <dbReference type="SAM" id="MobiDB-lite"/>
    </source>
</evidence>
<name>A0A6J5M1Z4_9CAUD</name>
<protein>
    <submittedName>
        <fullName evidence="2">Uncharacterized protein</fullName>
    </submittedName>
</protein>
<organism evidence="2">
    <name type="scientific">uncultured Caudovirales phage</name>
    <dbReference type="NCBI Taxonomy" id="2100421"/>
    <lineage>
        <taxon>Viruses</taxon>
        <taxon>Duplodnaviria</taxon>
        <taxon>Heunggongvirae</taxon>
        <taxon>Uroviricota</taxon>
        <taxon>Caudoviricetes</taxon>
        <taxon>Peduoviridae</taxon>
        <taxon>Maltschvirus</taxon>
        <taxon>Maltschvirus maltsch</taxon>
    </lineage>
</organism>
<sequence length="159" mass="18506">MDNDAYKISYLKCQETFLIDVVRRCLEAESKISILHAIIANKDNEINDSAAKIASRDEQIAHLLAGLEATTVQRDTYRDEHARYRDEILVLGDLKEKCEKIEKNYEEHMNNYNLVNEAYQKLALEHEQLKAEHEKLQQSDKKNVNKAAKDQAKKDDWSQ</sequence>
<evidence type="ECO:0000313" key="2">
    <source>
        <dbReference type="EMBL" id="CAB4140738.1"/>
    </source>
</evidence>
<dbReference type="EMBL" id="LR796380">
    <property type="protein sequence ID" value="CAB4140738.1"/>
    <property type="molecule type" value="Genomic_DNA"/>
</dbReference>
<gene>
    <name evidence="2" type="ORF">UFOVP395_73</name>
</gene>
<accession>A0A6J5M1Z4</accession>